<protein>
    <submittedName>
        <fullName evidence="2">Uncharacterized protein</fullName>
    </submittedName>
</protein>
<feature type="transmembrane region" description="Helical" evidence="1">
    <location>
        <begin position="12"/>
        <end position="31"/>
    </location>
</feature>
<dbReference type="GeneID" id="65088780"/>
<reference evidence="3" key="1">
    <citation type="journal article" date="2016" name="Genome Biol. Evol.">
        <title>Comparative 'omics' of the Fusarium fujikuroi species complex highlights differences in genetic potential and metabolite synthesis.</title>
        <authorList>
            <person name="Niehaus E.-M."/>
            <person name="Muensterkoetter M."/>
            <person name="Proctor R.H."/>
            <person name="Brown D.W."/>
            <person name="Sharon A."/>
            <person name="Idan Y."/>
            <person name="Oren-Young L."/>
            <person name="Sieber C.M."/>
            <person name="Novak O."/>
            <person name="Pencik A."/>
            <person name="Tarkowska D."/>
            <person name="Hromadova K."/>
            <person name="Freeman S."/>
            <person name="Maymon M."/>
            <person name="Elazar M."/>
            <person name="Youssef S.A."/>
            <person name="El-Shabrawy E.S.M."/>
            <person name="Shalaby A.B.A."/>
            <person name="Houterman P."/>
            <person name="Brock N.L."/>
            <person name="Burkhardt I."/>
            <person name="Tsavkelova E.A."/>
            <person name="Dickschat J.S."/>
            <person name="Galuszka P."/>
            <person name="Gueldener U."/>
            <person name="Tudzynski B."/>
        </authorList>
    </citation>
    <scope>NUCLEOTIDE SEQUENCE [LARGE SCALE GENOMIC DNA]</scope>
    <source>
        <strain evidence="3">MRC7560</strain>
    </source>
</reference>
<evidence type="ECO:0000313" key="2">
    <source>
        <dbReference type="EMBL" id="CVK91399.1"/>
    </source>
</evidence>
<dbReference type="RefSeq" id="XP_041681044.1">
    <property type="nucleotide sequence ID" value="XM_041830374.1"/>
</dbReference>
<dbReference type="AlphaFoldDB" id="A0A1L7T0E9"/>
<dbReference type="Proteomes" id="UP000184255">
    <property type="component" value="Unassembled WGS sequence"/>
</dbReference>
<gene>
    <name evidence="2" type="ORF">FMAN_09521</name>
</gene>
<dbReference type="EMBL" id="FCQH01000004">
    <property type="protein sequence ID" value="CVK91399.1"/>
    <property type="molecule type" value="Genomic_DNA"/>
</dbReference>
<evidence type="ECO:0000256" key="1">
    <source>
        <dbReference type="SAM" id="Phobius"/>
    </source>
</evidence>
<accession>A0A1L7T0E9</accession>
<sequence length="233" mass="26269">MANWVQRSKMAVYDLFFFFFLFVYLLFPPPLSQNMQLLTVSLNKTTLSGGHPPNIKYCGQRLRSGIHVRLLPSLSLHVGRGRAIVLTHRRESPVRHDPHNYTTIPLIPSRCPNNQTVNRGPTSIYPLATYKSVKYALGLRKHSLVFNQFILSQQLPSLASMVGTQNCVTFDSTPCQPAGTNLVWASWPLESKVFLSVCCCVPCIVMFGYSQFDLALYLPPPHNTTHPAIFFTI</sequence>
<dbReference type="VEuPathDB" id="FungiDB:FMAN_09521"/>
<evidence type="ECO:0000313" key="3">
    <source>
        <dbReference type="Proteomes" id="UP000184255"/>
    </source>
</evidence>
<keyword evidence="1" id="KW-0472">Membrane</keyword>
<keyword evidence="1" id="KW-0812">Transmembrane</keyword>
<comment type="caution">
    <text evidence="2">The sequence shown here is derived from an EMBL/GenBank/DDBJ whole genome shotgun (WGS) entry which is preliminary data.</text>
</comment>
<keyword evidence="1" id="KW-1133">Transmembrane helix</keyword>
<keyword evidence="3" id="KW-1185">Reference proteome</keyword>
<proteinExistence type="predicted"/>
<name>A0A1L7T0E9_FUSMA</name>
<organism evidence="2 3">
    <name type="scientific">Fusarium mangiferae</name>
    <name type="common">Mango malformation disease fungus</name>
    <dbReference type="NCBI Taxonomy" id="192010"/>
    <lineage>
        <taxon>Eukaryota</taxon>
        <taxon>Fungi</taxon>
        <taxon>Dikarya</taxon>
        <taxon>Ascomycota</taxon>
        <taxon>Pezizomycotina</taxon>
        <taxon>Sordariomycetes</taxon>
        <taxon>Hypocreomycetidae</taxon>
        <taxon>Hypocreales</taxon>
        <taxon>Nectriaceae</taxon>
        <taxon>Fusarium</taxon>
        <taxon>Fusarium fujikuroi species complex</taxon>
    </lineage>
</organism>